<feature type="compositionally biased region" description="Polar residues" evidence="1">
    <location>
        <begin position="481"/>
        <end position="491"/>
    </location>
</feature>
<keyword evidence="2" id="KW-0812">Transmembrane</keyword>
<dbReference type="EMBL" id="AP012489">
    <property type="protein sequence ID" value="BAN90259.1"/>
    <property type="molecule type" value="Genomic_DNA"/>
</dbReference>
<dbReference type="Proteomes" id="UP000016887">
    <property type="component" value="Chromosome"/>
</dbReference>
<evidence type="ECO:0000256" key="1">
    <source>
        <dbReference type="SAM" id="MobiDB-lite"/>
    </source>
</evidence>
<proteinExistence type="predicted"/>
<keyword evidence="2" id="KW-1133">Transmembrane helix</keyword>
<feature type="region of interest" description="Disordered" evidence="1">
    <location>
        <begin position="449"/>
        <end position="497"/>
    </location>
</feature>
<dbReference type="AlphaFoldDB" id="U3TG19"/>
<feature type="transmembrane region" description="Helical" evidence="2">
    <location>
        <begin position="507"/>
        <end position="527"/>
    </location>
</feature>
<accession>U3TG19</accession>
<sequence>MSVVSGYALQQMEDEEKTYGFLALFPSTSSSKLKLIYSTYSNQQYTNEHSRDVVVVTRKGESGGIGDIAAPPSTEVWLLHVSTVWRYSFNTAFSVVGFDSKGEVICQNGFTLEKLKEGPSTGGFQSGGEAIVHDGRNAYLIASINNLDSYYAENPVIIARFDGKCGLSQPSMFRIGSSPDSRAYVGDAVYSGGYIYAAGVYKSGVQGAPYKMLALKISAETLGIVDSRILIIPGTEDMSLHNARVDAGNGVVAISGFYTGMDNMGKLATITLNPATMQPVWASTVEFQGEAGSGVAEGVMIKDGMVLTAGSIFQGNYTSPDASKGFITAHLTDTGALGAAYTLGFEGAIMFKDMAARGDDIMVAAEWIPGALDAGLQNTTATSNTFDGEDITVIDIPRSKTTSPLKPASDLTGGLNIVDATDALRTGYSNMKDHSLYITTLKASLQEESTTIGTTTESQNETSATTSQQTASQTTVVVTEGQESPTETGVDNSEDEGDGIRQYIQGIPLEILAAIAILLLAIAVIAIKR</sequence>
<dbReference type="KEGG" id="acj:ACAM_0790"/>
<keyword evidence="4" id="KW-1185">Reference proteome</keyword>
<dbReference type="GO" id="GO:0016787">
    <property type="term" value="F:hydrolase activity"/>
    <property type="evidence" value="ECO:0007669"/>
    <property type="project" value="UniProtKB-KW"/>
</dbReference>
<gene>
    <name evidence="3" type="ORF">ACAM_0790</name>
</gene>
<organism evidence="3 4">
    <name type="scientific">Aeropyrum camini SY1 = JCM 12091</name>
    <dbReference type="NCBI Taxonomy" id="1198449"/>
    <lineage>
        <taxon>Archaea</taxon>
        <taxon>Thermoproteota</taxon>
        <taxon>Thermoprotei</taxon>
        <taxon>Desulfurococcales</taxon>
        <taxon>Desulfurococcaceae</taxon>
        <taxon>Aeropyrum</taxon>
    </lineage>
</organism>
<protein>
    <submittedName>
        <fullName evidence="3">Trehalose and maltose hydrolase</fullName>
    </submittedName>
</protein>
<reference evidence="3 4" key="1">
    <citation type="journal article" date="2013" name="Appl. Environ. Microbiol.">
        <title>Variation of the Virus-Related Elements within Syntenic Genomes of the Hyperthermophilic Archaeon Aeropyrum.</title>
        <authorList>
            <person name="Daifuku T."/>
            <person name="Yoshida T."/>
            <person name="Kitamura T."/>
            <person name="Kawaichi S."/>
            <person name="Inoue T."/>
            <person name="Nomura K."/>
            <person name="Yoshida Y."/>
            <person name="Kuno S."/>
            <person name="Sako Y."/>
        </authorList>
    </citation>
    <scope>NUCLEOTIDE SEQUENCE [LARGE SCALE GENOMIC DNA]</scope>
    <source>
        <strain evidence="3 4">SY1</strain>
    </source>
</reference>
<name>U3TG19_9CREN</name>
<evidence type="ECO:0000313" key="3">
    <source>
        <dbReference type="EMBL" id="BAN90259.1"/>
    </source>
</evidence>
<keyword evidence="2" id="KW-0472">Membrane</keyword>
<evidence type="ECO:0000256" key="2">
    <source>
        <dbReference type="SAM" id="Phobius"/>
    </source>
</evidence>
<feature type="compositionally biased region" description="Low complexity" evidence="1">
    <location>
        <begin position="449"/>
        <end position="480"/>
    </location>
</feature>
<keyword evidence="3" id="KW-0378">Hydrolase</keyword>
<evidence type="ECO:0000313" key="4">
    <source>
        <dbReference type="Proteomes" id="UP000016887"/>
    </source>
</evidence>